<dbReference type="Pfam" id="PF07546">
    <property type="entry name" value="EMI"/>
    <property type="match status" value="1"/>
</dbReference>
<dbReference type="InterPro" id="IPR052235">
    <property type="entry name" value="Nephronectin_domain"/>
</dbReference>
<protein>
    <recommendedName>
        <fullName evidence="13">Epidermal growth factor-like protein 7</fullName>
    </recommendedName>
</protein>
<feature type="chain" id="PRO_5043899508" description="Epidermal growth factor-like protein 7" evidence="8">
    <location>
        <begin position="19"/>
        <end position="299"/>
    </location>
</feature>
<dbReference type="FunFam" id="2.10.25.10:FF:000010">
    <property type="entry name" value="Pro-epidermal growth factor"/>
    <property type="match status" value="1"/>
</dbReference>
<evidence type="ECO:0000256" key="7">
    <source>
        <dbReference type="SAM" id="MobiDB-lite"/>
    </source>
</evidence>
<evidence type="ECO:0000259" key="9">
    <source>
        <dbReference type="PROSITE" id="PS50026"/>
    </source>
</evidence>
<accession>A0AAV6TTR7</accession>
<dbReference type="PROSITE" id="PS50026">
    <property type="entry name" value="EGF_3"/>
    <property type="match status" value="2"/>
</dbReference>
<keyword evidence="4 5" id="KW-1015">Disulfide bond</keyword>
<dbReference type="InterPro" id="IPR009030">
    <property type="entry name" value="Growth_fac_rcpt_cys_sf"/>
</dbReference>
<feature type="disulfide bond" evidence="5">
    <location>
        <begin position="165"/>
        <end position="174"/>
    </location>
</feature>
<reference evidence="11 12" key="1">
    <citation type="journal article" date="2022" name="Nat. Ecol. Evol.">
        <title>A masculinizing supergene underlies an exaggerated male reproductive morph in a spider.</title>
        <authorList>
            <person name="Hendrickx F."/>
            <person name="De Corte Z."/>
            <person name="Sonet G."/>
            <person name="Van Belleghem S.M."/>
            <person name="Kostlbacher S."/>
            <person name="Vangestel C."/>
        </authorList>
    </citation>
    <scope>NUCLEOTIDE SEQUENCE [LARGE SCALE GENOMIC DNA]</scope>
    <source>
        <strain evidence="11">W744_W776</strain>
    </source>
</reference>
<evidence type="ECO:0000256" key="2">
    <source>
        <dbReference type="ARBA" id="ARBA00022729"/>
    </source>
</evidence>
<evidence type="ECO:0000259" key="10">
    <source>
        <dbReference type="PROSITE" id="PS51041"/>
    </source>
</evidence>
<comment type="caution">
    <text evidence="5">Lacks conserved residue(s) required for the propagation of feature annotation.</text>
</comment>
<dbReference type="PROSITE" id="PS01186">
    <property type="entry name" value="EGF_2"/>
    <property type="match status" value="2"/>
</dbReference>
<organism evidence="11 12">
    <name type="scientific">Oedothorax gibbosus</name>
    <dbReference type="NCBI Taxonomy" id="931172"/>
    <lineage>
        <taxon>Eukaryota</taxon>
        <taxon>Metazoa</taxon>
        <taxon>Ecdysozoa</taxon>
        <taxon>Arthropoda</taxon>
        <taxon>Chelicerata</taxon>
        <taxon>Arachnida</taxon>
        <taxon>Araneae</taxon>
        <taxon>Araneomorphae</taxon>
        <taxon>Entelegynae</taxon>
        <taxon>Araneoidea</taxon>
        <taxon>Linyphiidae</taxon>
        <taxon>Erigoninae</taxon>
        <taxon>Oedothorax</taxon>
    </lineage>
</organism>
<evidence type="ECO:0000256" key="4">
    <source>
        <dbReference type="ARBA" id="ARBA00023157"/>
    </source>
</evidence>
<dbReference type="PROSITE" id="PS00010">
    <property type="entry name" value="ASX_HYDROXYL"/>
    <property type="match status" value="1"/>
</dbReference>
<keyword evidence="12" id="KW-1185">Reference proteome</keyword>
<evidence type="ECO:0000313" key="11">
    <source>
        <dbReference type="EMBL" id="KAG8174978.1"/>
    </source>
</evidence>
<proteinExistence type="predicted"/>
<dbReference type="InterPro" id="IPR011489">
    <property type="entry name" value="EMI_domain"/>
</dbReference>
<keyword evidence="3" id="KW-0677">Repeat</keyword>
<evidence type="ECO:0000313" key="12">
    <source>
        <dbReference type="Proteomes" id="UP000827092"/>
    </source>
</evidence>
<dbReference type="InterPro" id="IPR000152">
    <property type="entry name" value="EGF-type_Asp/Asn_hydroxyl_site"/>
</dbReference>
<dbReference type="Pfam" id="PF07645">
    <property type="entry name" value="EGF_CA"/>
    <property type="match status" value="1"/>
</dbReference>
<feature type="coiled-coil region" evidence="6">
    <location>
        <begin position="235"/>
        <end position="287"/>
    </location>
</feature>
<dbReference type="PANTHER" id="PTHR24050:SF28">
    <property type="entry name" value="UROMODULIN-LIKE"/>
    <property type="match status" value="1"/>
</dbReference>
<name>A0AAV6TTR7_9ARAC</name>
<dbReference type="InterPro" id="IPR049883">
    <property type="entry name" value="NOTCH1_EGF-like"/>
</dbReference>
<feature type="domain" description="EMI" evidence="10">
    <location>
        <begin position="61"/>
        <end position="144"/>
    </location>
</feature>
<evidence type="ECO:0000256" key="1">
    <source>
        <dbReference type="ARBA" id="ARBA00022536"/>
    </source>
</evidence>
<gene>
    <name evidence="11" type="ORF">JTE90_004709</name>
</gene>
<dbReference type="EMBL" id="JAFNEN010001100">
    <property type="protein sequence ID" value="KAG8174978.1"/>
    <property type="molecule type" value="Genomic_DNA"/>
</dbReference>
<comment type="caution">
    <text evidence="11">The sequence shown here is derived from an EMBL/GenBank/DDBJ whole genome shotgun (WGS) entry which is preliminary data.</text>
</comment>
<dbReference type="GO" id="GO:0005509">
    <property type="term" value="F:calcium ion binding"/>
    <property type="evidence" value="ECO:0007669"/>
    <property type="project" value="InterPro"/>
</dbReference>
<dbReference type="PROSITE" id="PS00022">
    <property type="entry name" value="EGF_1"/>
    <property type="match status" value="1"/>
</dbReference>
<dbReference type="AlphaFoldDB" id="A0AAV6TTR7"/>
<dbReference type="InterPro" id="IPR000742">
    <property type="entry name" value="EGF"/>
</dbReference>
<feature type="region of interest" description="Disordered" evidence="7">
    <location>
        <begin position="27"/>
        <end position="59"/>
    </location>
</feature>
<dbReference type="Gene3D" id="2.10.25.10">
    <property type="entry name" value="Laminin"/>
    <property type="match status" value="2"/>
</dbReference>
<feature type="compositionally biased region" description="Basic and acidic residues" evidence="7">
    <location>
        <begin position="45"/>
        <end position="57"/>
    </location>
</feature>
<dbReference type="InterPro" id="IPR018097">
    <property type="entry name" value="EGF_Ca-bd_CS"/>
</dbReference>
<dbReference type="PROSITE" id="PS51041">
    <property type="entry name" value="EMI"/>
    <property type="match status" value="1"/>
</dbReference>
<keyword evidence="6" id="KW-0175">Coiled coil</keyword>
<evidence type="ECO:0000256" key="6">
    <source>
        <dbReference type="SAM" id="Coils"/>
    </source>
</evidence>
<keyword evidence="1 5" id="KW-0245">EGF-like domain</keyword>
<evidence type="ECO:0008006" key="13">
    <source>
        <dbReference type="Google" id="ProtNLM"/>
    </source>
</evidence>
<dbReference type="SUPFAM" id="SSF57196">
    <property type="entry name" value="EGF/Laminin"/>
    <property type="match status" value="1"/>
</dbReference>
<sequence>MKCLYLWIILSWSSLVASNDASRRVDTSQHYNNQKSAAVHKGVAKRGERKVSGDPSRRLHGRHVCTQSKVTMIPMKDVQSYCKPVYQSYLRRCDQDNSRYCSGYRVAYEVGYRPVQRMVAKTESTYSCCPGWTQVRSSSADCKRAICVEQCQNGGSCSKPNHCACAPGWTGKTCTTDVDECTTGKSACDHDCTNTQGSYKCSCRGGYVLQPDGRTCEKKEPRVEKEYDAGISKKMEDLQKRLDALEEWQRSLSDDKADSRHQRDDRINSLSEQIALLEERLEECSCNKKDVLVFPQAQK</sequence>
<feature type="signal peptide" evidence="8">
    <location>
        <begin position="1"/>
        <end position="18"/>
    </location>
</feature>
<feature type="domain" description="EGF-like" evidence="9">
    <location>
        <begin position="177"/>
        <end position="217"/>
    </location>
</feature>
<dbReference type="InterPro" id="IPR001881">
    <property type="entry name" value="EGF-like_Ca-bd_dom"/>
</dbReference>
<dbReference type="SMART" id="SM00181">
    <property type="entry name" value="EGF"/>
    <property type="match status" value="2"/>
</dbReference>
<dbReference type="SMART" id="SM00179">
    <property type="entry name" value="EGF_CA"/>
    <property type="match status" value="1"/>
</dbReference>
<evidence type="ECO:0000256" key="8">
    <source>
        <dbReference type="SAM" id="SignalP"/>
    </source>
</evidence>
<dbReference type="SUPFAM" id="SSF57184">
    <property type="entry name" value="Growth factor receptor domain"/>
    <property type="match status" value="1"/>
</dbReference>
<dbReference type="PANTHER" id="PTHR24050">
    <property type="entry name" value="PA14 DOMAIN-CONTAINING PROTEIN"/>
    <property type="match status" value="1"/>
</dbReference>
<keyword evidence="2 8" id="KW-0732">Signal</keyword>
<dbReference type="PROSITE" id="PS01187">
    <property type="entry name" value="EGF_CA"/>
    <property type="match status" value="1"/>
</dbReference>
<feature type="domain" description="EGF-like" evidence="9">
    <location>
        <begin position="143"/>
        <end position="175"/>
    </location>
</feature>
<evidence type="ECO:0000256" key="5">
    <source>
        <dbReference type="PROSITE-ProRule" id="PRU00076"/>
    </source>
</evidence>
<dbReference type="Proteomes" id="UP000827092">
    <property type="component" value="Unassembled WGS sequence"/>
</dbReference>
<evidence type="ECO:0000256" key="3">
    <source>
        <dbReference type="ARBA" id="ARBA00022737"/>
    </source>
</evidence>
<feature type="disulfide bond" evidence="5">
    <location>
        <begin position="147"/>
        <end position="157"/>
    </location>
</feature>